<gene>
    <name evidence="2" type="ORF">PAC_16356</name>
</gene>
<evidence type="ECO:0000256" key="1">
    <source>
        <dbReference type="SAM" id="SignalP"/>
    </source>
</evidence>
<proteinExistence type="predicted"/>
<keyword evidence="3" id="KW-1185">Reference proteome</keyword>
<feature type="chain" id="PRO_5012589256" evidence="1">
    <location>
        <begin position="17"/>
        <end position="160"/>
    </location>
</feature>
<protein>
    <submittedName>
        <fullName evidence="2">Uncharacterized protein</fullName>
    </submittedName>
</protein>
<accession>A0A1L7XN33</accession>
<dbReference type="EMBL" id="FJOG01000037">
    <property type="protein sequence ID" value="CZR66455.1"/>
    <property type="molecule type" value="Genomic_DNA"/>
</dbReference>
<feature type="signal peptide" evidence="1">
    <location>
        <begin position="1"/>
        <end position="16"/>
    </location>
</feature>
<organism evidence="2 3">
    <name type="scientific">Phialocephala subalpina</name>
    <dbReference type="NCBI Taxonomy" id="576137"/>
    <lineage>
        <taxon>Eukaryota</taxon>
        <taxon>Fungi</taxon>
        <taxon>Dikarya</taxon>
        <taxon>Ascomycota</taxon>
        <taxon>Pezizomycotina</taxon>
        <taxon>Leotiomycetes</taxon>
        <taxon>Helotiales</taxon>
        <taxon>Mollisiaceae</taxon>
        <taxon>Phialocephala</taxon>
        <taxon>Phialocephala fortinii species complex</taxon>
    </lineage>
</organism>
<dbReference type="Proteomes" id="UP000184330">
    <property type="component" value="Unassembled WGS sequence"/>
</dbReference>
<dbReference type="AlphaFoldDB" id="A0A1L7XN33"/>
<reference evidence="2 3" key="1">
    <citation type="submission" date="2016-03" db="EMBL/GenBank/DDBJ databases">
        <authorList>
            <person name="Ploux O."/>
        </authorList>
    </citation>
    <scope>NUCLEOTIDE SEQUENCE [LARGE SCALE GENOMIC DNA]</scope>
    <source>
        <strain evidence="2 3">UAMH 11012</strain>
    </source>
</reference>
<dbReference type="OrthoDB" id="4509278at2759"/>
<name>A0A1L7XN33_9HELO</name>
<evidence type="ECO:0000313" key="2">
    <source>
        <dbReference type="EMBL" id="CZR66455.1"/>
    </source>
</evidence>
<sequence length="160" mass="17031">MMTFKLFSLFFGLALANPLGAPITPKRDFAYETLTFTFHGGPASYELSFPADGSTYPTHNDLNVNLIDPGSFNALYSCNFYYNLPPSVTNTPVLTSSGNGNEIAVGPPAPIASVACQPTGQGGQCLPVYAQCEWCVLGQGCYLLNCCSGYCAATRCRPTS</sequence>
<keyword evidence="1" id="KW-0732">Signal</keyword>
<evidence type="ECO:0000313" key="3">
    <source>
        <dbReference type="Proteomes" id="UP000184330"/>
    </source>
</evidence>